<organism evidence="2">
    <name type="scientific">Melampsora larici-populina (strain 98AG31 / pathotype 3-4-7)</name>
    <name type="common">Poplar leaf rust fungus</name>
    <dbReference type="NCBI Taxonomy" id="747676"/>
    <lineage>
        <taxon>Eukaryota</taxon>
        <taxon>Fungi</taxon>
        <taxon>Dikarya</taxon>
        <taxon>Basidiomycota</taxon>
        <taxon>Pucciniomycotina</taxon>
        <taxon>Pucciniomycetes</taxon>
        <taxon>Pucciniales</taxon>
        <taxon>Melampsoraceae</taxon>
        <taxon>Melampsora</taxon>
    </lineage>
</organism>
<dbReference type="RefSeq" id="XP_007415252.1">
    <property type="nucleotide sequence ID" value="XM_007415190.1"/>
</dbReference>
<sequence>MPNPPSTTVAHREAFIRIKTALEAEGLSIPVFIVLANDEHATWDITLTSKNATHLERIRSIYHFITHTHEMSVIKFLLTLLHPQHDQLRQARTEWLYDGDTHCGYVFSLLKAIKSVIYSFGHGKRKWENFIYGEMCDLEIYAPPPSPDCVPGQRPDSPNCPPSDL</sequence>
<dbReference type="Proteomes" id="UP000001072">
    <property type="component" value="Unassembled WGS sequence"/>
</dbReference>
<dbReference type="VEuPathDB" id="FungiDB:MELLADRAFT_110976"/>
<accession>F4S1M3</accession>
<keyword evidence="2" id="KW-1185">Reference proteome</keyword>
<dbReference type="EMBL" id="GL883138">
    <property type="protein sequence ID" value="EGG01402.1"/>
    <property type="molecule type" value="Genomic_DNA"/>
</dbReference>
<dbReference type="AlphaFoldDB" id="F4S1M3"/>
<evidence type="ECO:0000313" key="1">
    <source>
        <dbReference type="EMBL" id="EGG01402.1"/>
    </source>
</evidence>
<dbReference type="KEGG" id="mlr:MELLADRAFT_110976"/>
<dbReference type="InParanoid" id="F4S1M3"/>
<dbReference type="GeneID" id="18924246"/>
<evidence type="ECO:0000313" key="2">
    <source>
        <dbReference type="Proteomes" id="UP000001072"/>
    </source>
</evidence>
<name>F4S1M3_MELLP</name>
<gene>
    <name evidence="1" type="ORF">MELLADRAFT_110976</name>
</gene>
<reference evidence="2" key="1">
    <citation type="journal article" date="2011" name="Proc. Natl. Acad. Sci. U.S.A.">
        <title>Obligate biotrophy features unraveled by the genomic analysis of rust fungi.</title>
        <authorList>
            <person name="Duplessis S."/>
            <person name="Cuomo C.A."/>
            <person name="Lin Y.-C."/>
            <person name="Aerts A."/>
            <person name="Tisserant E."/>
            <person name="Veneault-Fourrey C."/>
            <person name="Joly D.L."/>
            <person name="Hacquard S."/>
            <person name="Amselem J."/>
            <person name="Cantarel B.L."/>
            <person name="Chiu R."/>
            <person name="Coutinho P.M."/>
            <person name="Feau N."/>
            <person name="Field M."/>
            <person name="Frey P."/>
            <person name="Gelhaye E."/>
            <person name="Goldberg J."/>
            <person name="Grabherr M.G."/>
            <person name="Kodira C.D."/>
            <person name="Kohler A."/>
            <person name="Kuees U."/>
            <person name="Lindquist E.A."/>
            <person name="Lucas S.M."/>
            <person name="Mago R."/>
            <person name="Mauceli E."/>
            <person name="Morin E."/>
            <person name="Murat C."/>
            <person name="Pangilinan J.L."/>
            <person name="Park R."/>
            <person name="Pearson M."/>
            <person name="Quesneville H."/>
            <person name="Rouhier N."/>
            <person name="Sakthikumar S."/>
            <person name="Salamov A.A."/>
            <person name="Schmutz J."/>
            <person name="Selles B."/>
            <person name="Shapiro H."/>
            <person name="Tanguay P."/>
            <person name="Tuskan G.A."/>
            <person name="Henrissat B."/>
            <person name="Van de Peer Y."/>
            <person name="Rouze P."/>
            <person name="Ellis J.G."/>
            <person name="Dodds P.N."/>
            <person name="Schein J.E."/>
            <person name="Zhong S."/>
            <person name="Hamelin R.C."/>
            <person name="Grigoriev I.V."/>
            <person name="Szabo L.J."/>
            <person name="Martin F."/>
        </authorList>
    </citation>
    <scope>NUCLEOTIDE SEQUENCE [LARGE SCALE GENOMIC DNA]</scope>
    <source>
        <strain evidence="2">98AG31 / pathotype 3-4-7</strain>
    </source>
</reference>
<protein>
    <submittedName>
        <fullName evidence="1">Uncharacterized protein</fullName>
    </submittedName>
</protein>
<dbReference type="HOGENOM" id="CLU_129981_0_0_1"/>
<proteinExistence type="predicted"/>